<dbReference type="PANTHER" id="PTHR24298">
    <property type="entry name" value="FLAVONOID 3'-MONOOXYGENASE-RELATED"/>
    <property type="match status" value="1"/>
</dbReference>
<evidence type="ECO:0000313" key="8">
    <source>
        <dbReference type="Proteomes" id="UP001157006"/>
    </source>
</evidence>
<comment type="cofactor">
    <cofactor evidence="1">
        <name>heme</name>
        <dbReference type="ChEBI" id="CHEBI:30413"/>
    </cofactor>
</comment>
<dbReference type="Proteomes" id="UP001157006">
    <property type="component" value="Chromosome 3"/>
</dbReference>
<protein>
    <recommendedName>
        <fullName evidence="9">Cytochrome P450</fullName>
    </recommendedName>
</protein>
<dbReference type="PRINTS" id="PR00463">
    <property type="entry name" value="EP450I"/>
</dbReference>
<keyword evidence="4" id="KW-0479">Metal-binding</keyword>
<dbReference type="EMBL" id="OX451738">
    <property type="protein sequence ID" value="CAI8602134.1"/>
    <property type="molecule type" value="Genomic_DNA"/>
</dbReference>
<dbReference type="GO" id="GO:0020037">
    <property type="term" value="F:heme binding"/>
    <property type="evidence" value="ECO:0007669"/>
    <property type="project" value="InterPro"/>
</dbReference>
<dbReference type="Pfam" id="PF00067">
    <property type="entry name" value="p450"/>
    <property type="match status" value="1"/>
</dbReference>
<evidence type="ECO:0000256" key="1">
    <source>
        <dbReference type="ARBA" id="ARBA00001971"/>
    </source>
</evidence>
<dbReference type="GO" id="GO:0005506">
    <property type="term" value="F:iron ion binding"/>
    <property type="evidence" value="ECO:0007669"/>
    <property type="project" value="InterPro"/>
</dbReference>
<comment type="subcellular location">
    <subcellularLocation>
        <location evidence="2">Membrane</location>
        <topology evidence="2">Single-pass membrane protein</topology>
    </subcellularLocation>
</comment>
<gene>
    <name evidence="7" type="ORF">VFH_III025600</name>
</gene>
<keyword evidence="3" id="KW-0812">Transmembrane</keyword>
<dbReference type="Gene3D" id="1.10.630.10">
    <property type="entry name" value="Cytochrome P450"/>
    <property type="match status" value="1"/>
</dbReference>
<organism evidence="7 8">
    <name type="scientific">Vicia faba</name>
    <name type="common">Broad bean</name>
    <name type="synonym">Faba vulgaris</name>
    <dbReference type="NCBI Taxonomy" id="3906"/>
    <lineage>
        <taxon>Eukaryota</taxon>
        <taxon>Viridiplantae</taxon>
        <taxon>Streptophyta</taxon>
        <taxon>Embryophyta</taxon>
        <taxon>Tracheophyta</taxon>
        <taxon>Spermatophyta</taxon>
        <taxon>Magnoliopsida</taxon>
        <taxon>eudicotyledons</taxon>
        <taxon>Gunneridae</taxon>
        <taxon>Pentapetalae</taxon>
        <taxon>rosids</taxon>
        <taxon>fabids</taxon>
        <taxon>Fabales</taxon>
        <taxon>Fabaceae</taxon>
        <taxon>Papilionoideae</taxon>
        <taxon>50 kb inversion clade</taxon>
        <taxon>NPAAA clade</taxon>
        <taxon>Hologalegina</taxon>
        <taxon>IRL clade</taxon>
        <taxon>Fabeae</taxon>
        <taxon>Vicia</taxon>
    </lineage>
</organism>
<dbReference type="AlphaFoldDB" id="A0AAV0ZWN2"/>
<proteinExistence type="predicted"/>
<keyword evidence="5" id="KW-1133">Transmembrane helix</keyword>
<keyword evidence="8" id="KW-1185">Reference proteome</keyword>
<name>A0AAV0ZWN2_VICFA</name>
<dbReference type="InterPro" id="IPR002401">
    <property type="entry name" value="Cyt_P450_E_grp-I"/>
</dbReference>
<reference evidence="7 8" key="1">
    <citation type="submission" date="2023-01" db="EMBL/GenBank/DDBJ databases">
        <authorList>
            <person name="Kreplak J."/>
        </authorList>
    </citation>
    <scope>NUCLEOTIDE SEQUENCE [LARGE SCALE GENOMIC DNA]</scope>
</reference>
<accession>A0AAV0ZWN2</accession>
<evidence type="ECO:0000256" key="5">
    <source>
        <dbReference type="ARBA" id="ARBA00022989"/>
    </source>
</evidence>
<evidence type="ECO:0008006" key="9">
    <source>
        <dbReference type="Google" id="ProtNLM"/>
    </source>
</evidence>
<keyword evidence="6" id="KW-0472">Membrane</keyword>
<evidence type="ECO:0000256" key="6">
    <source>
        <dbReference type="ARBA" id="ARBA00023136"/>
    </source>
</evidence>
<dbReference type="GO" id="GO:0016020">
    <property type="term" value="C:membrane"/>
    <property type="evidence" value="ECO:0007669"/>
    <property type="project" value="UniProtKB-SubCell"/>
</dbReference>
<evidence type="ECO:0000256" key="3">
    <source>
        <dbReference type="ARBA" id="ARBA00022692"/>
    </source>
</evidence>
<sequence length="181" mass="20563">MGGLLKLCKDQEDVLLPLIRARKQNKGSKSVFSYADTLLELELKEENRKLNEDEMVSLCSEFLNGGMDTTSTALQWIMENLVKYPDVQRKLVEEIKEVIGGDDSGLNKEVKEEDLQKLPYLKCVVLERLRRHPPAHLVLPHAVKEDVVLNGYLVPKDGTVNFMVAEMVPKDVKIIQVSLYL</sequence>
<evidence type="ECO:0000256" key="4">
    <source>
        <dbReference type="ARBA" id="ARBA00022723"/>
    </source>
</evidence>
<dbReference type="InterPro" id="IPR036396">
    <property type="entry name" value="Cyt_P450_sf"/>
</dbReference>
<dbReference type="PANTHER" id="PTHR24298:SF800">
    <property type="entry name" value="CYTOCHROME P450 89A2-RELATED"/>
    <property type="match status" value="1"/>
</dbReference>
<dbReference type="GO" id="GO:0016709">
    <property type="term" value="F:oxidoreductase activity, acting on paired donors, with incorporation or reduction of molecular oxygen, NAD(P)H as one donor, and incorporation of one atom of oxygen"/>
    <property type="evidence" value="ECO:0007669"/>
    <property type="project" value="TreeGrafter"/>
</dbReference>
<evidence type="ECO:0000256" key="2">
    <source>
        <dbReference type="ARBA" id="ARBA00004167"/>
    </source>
</evidence>
<dbReference type="InterPro" id="IPR001128">
    <property type="entry name" value="Cyt_P450"/>
</dbReference>
<dbReference type="InterPro" id="IPR051103">
    <property type="entry name" value="Plant_metabolite_P450s"/>
</dbReference>
<evidence type="ECO:0000313" key="7">
    <source>
        <dbReference type="EMBL" id="CAI8602134.1"/>
    </source>
</evidence>
<dbReference type="SUPFAM" id="SSF48264">
    <property type="entry name" value="Cytochrome P450"/>
    <property type="match status" value="1"/>
</dbReference>